<accession>A0A1W2A2V4</accession>
<name>A0A1W2A2V4_9FIRM</name>
<keyword evidence="2" id="KW-0812">Transmembrane</keyword>
<protein>
    <submittedName>
        <fullName evidence="3">Cell division protein FtsL</fullName>
    </submittedName>
</protein>
<proteinExistence type="predicted"/>
<keyword evidence="2" id="KW-1133">Transmembrane helix</keyword>
<evidence type="ECO:0000313" key="4">
    <source>
        <dbReference type="Proteomes" id="UP000192790"/>
    </source>
</evidence>
<dbReference type="EMBL" id="FWXW01000003">
    <property type="protein sequence ID" value="SMC54995.1"/>
    <property type="molecule type" value="Genomic_DNA"/>
</dbReference>
<dbReference type="GO" id="GO:0051301">
    <property type="term" value="P:cell division"/>
    <property type="evidence" value="ECO:0007669"/>
    <property type="project" value="UniProtKB-KW"/>
</dbReference>
<sequence length="95" mass="10347">MRSVKIKRASLITKIVILAALIYAAISLLNLQGQIQNAAEEKALLEKQIEEQTQTNASLSDDIAHSGDPDRVADIARKKLGLVSPGEKVFYDVSN</sequence>
<dbReference type="Pfam" id="PF04977">
    <property type="entry name" value="DivIC"/>
    <property type="match status" value="1"/>
</dbReference>
<dbReference type="STRING" id="1122930.SAMN02745168_1416"/>
<keyword evidence="3" id="KW-0131">Cell cycle</keyword>
<evidence type="ECO:0000256" key="1">
    <source>
        <dbReference type="SAM" id="Coils"/>
    </source>
</evidence>
<organism evidence="3 4">
    <name type="scientific">Papillibacter cinnamivorans DSM 12816</name>
    <dbReference type="NCBI Taxonomy" id="1122930"/>
    <lineage>
        <taxon>Bacteria</taxon>
        <taxon>Bacillati</taxon>
        <taxon>Bacillota</taxon>
        <taxon>Clostridia</taxon>
        <taxon>Eubacteriales</taxon>
        <taxon>Oscillospiraceae</taxon>
        <taxon>Papillibacter</taxon>
    </lineage>
</organism>
<reference evidence="3 4" key="1">
    <citation type="submission" date="2017-04" db="EMBL/GenBank/DDBJ databases">
        <authorList>
            <person name="Afonso C.L."/>
            <person name="Miller P.J."/>
            <person name="Scott M.A."/>
            <person name="Spackman E."/>
            <person name="Goraichik I."/>
            <person name="Dimitrov K.M."/>
            <person name="Suarez D.L."/>
            <person name="Swayne D.E."/>
        </authorList>
    </citation>
    <scope>NUCLEOTIDE SEQUENCE [LARGE SCALE GENOMIC DNA]</scope>
    <source>
        <strain evidence="3 4">DSM 12816</strain>
    </source>
</reference>
<feature type="transmembrane region" description="Helical" evidence="2">
    <location>
        <begin position="12"/>
        <end position="31"/>
    </location>
</feature>
<evidence type="ECO:0000313" key="3">
    <source>
        <dbReference type="EMBL" id="SMC54995.1"/>
    </source>
</evidence>
<keyword evidence="2" id="KW-0472">Membrane</keyword>
<dbReference type="Proteomes" id="UP000192790">
    <property type="component" value="Unassembled WGS sequence"/>
</dbReference>
<dbReference type="AlphaFoldDB" id="A0A1W2A2V4"/>
<feature type="coiled-coil region" evidence="1">
    <location>
        <begin position="28"/>
        <end position="62"/>
    </location>
</feature>
<keyword evidence="3" id="KW-0132">Cell division</keyword>
<evidence type="ECO:0000256" key="2">
    <source>
        <dbReference type="SAM" id="Phobius"/>
    </source>
</evidence>
<gene>
    <name evidence="3" type="ORF">SAMN02745168_1416</name>
</gene>
<keyword evidence="1" id="KW-0175">Coiled coil</keyword>
<keyword evidence="4" id="KW-1185">Reference proteome</keyword>
<dbReference type="InterPro" id="IPR007060">
    <property type="entry name" value="FtsL/DivIC"/>
</dbReference>